<keyword evidence="4" id="KW-1185">Reference proteome</keyword>
<organism evidence="1 3">
    <name type="scientific">Prunus armeniaca</name>
    <name type="common">Apricot</name>
    <name type="synonym">Armeniaca vulgaris</name>
    <dbReference type="NCBI Taxonomy" id="36596"/>
    <lineage>
        <taxon>Eukaryota</taxon>
        <taxon>Viridiplantae</taxon>
        <taxon>Streptophyta</taxon>
        <taxon>Embryophyta</taxon>
        <taxon>Tracheophyta</taxon>
        <taxon>Spermatophyta</taxon>
        <taxon>Magnoliopsida</taxon>
        <taxon>eudicotyledons</taxon>
        <taxon>Gunneridae</taxon>
        <taxon>Pentapetalae</taxon>
        <taxon>rosids</taxon>
        <taxon>fabids</taxon>
        <taxon>Rosales</taxon>
        <taxon>Rosaceae</taxon>
        <taxon>Amygdaloideae</taxon>
        <taxon>Amygdaleae</taxon>
        <taxon>Prunus</taxon>
    </lineage>
</organism>
<evidence type="ECO:0000313" key="1">
    <source>
        <dbReference type="EMBL" id="CAB4280230.1"/>
    </source>
</evidence>
<dbReference type="EMBL" id="CAEKDK010000005">
    <property type="protein sequence ID" value="CAB4280230.1"/>
    <property type="molecule type" value="Genomic_DNA"/>
</dbReference>
<protein>
    <submittedName>
        <fullName evidence="1">Uncharacterized protein</fullName>
    </submittedName>
</protein>
<dbReference type="EMBL" id="CAEKKB010000005">
    <property type="protein sequence ID" value="CAB4310644.1"/>
    <property type="molecule type" value="Genomic_DNA"/>
</dbReference>
<accession>A0A6J5UUI0</accession>
<proteinExistence type="predicted"/>
<dbReference type="Proteomes" id="UP000507222">
    <property type="component" value="Unassembled WGS sequence"/>
</dbReference>
<evidence type="ECO:0000313" key="2">
    <source>
        <dbReference type="EMBL" id="CAB4310644.1"/>
    </source>
</evidence>
<name>A0A6J5UUI0_PRUAR</name>
<reference evidence="4" key="1">
    <citation type="journal article" date="2020" name="Genome Biol.">
        <title>Gamete binning: chromosome-level and haplotype-resolved genome assembly enabled by high-throughput single-cell sequencing of gamete genomes.</title>
        <authorList>
            <person name="Campoy J.A."/>
            <person name="Sun H."/>
            <person name="Goel M."/>
            <person name="Jiao W.-B."/>
            <person name="Folz-Donahue K."/>
            <person name="Wang N."/>
            <person name="Rubio M."/>
            <person name="Liu C."/>
            <person name="Kukat C."/>
            <person name="Ruiz D."/>
            <person name="Huettel B."/>
            <person name="Schneeberger K."/>
        </authorList>
    </citation>
    <scope>NUCLEOTIDE SEQUENCE [LARGE SCALE GENOMIC DNA]</scope>
    <source>
        <strain evidence="4">cv. Rojo Pasion</strain>
    </source>
</reference>
<dbReference type="Proteomes" id="UP000507245">
    <property type="component" value="Unassembled WGS sequence"/>
</dbReference>
<sequence length="64" mass="6916">MVVELSMWGLFMGGDDGSIGSLAAGYGFDGGGLTEMAKRDGSGFCGWLWWRREMGLCVACGWWS</sequence>
<evidence type="ECO:0000313" key="4">
    <source>
        <dbReference type="Proteomes" id="UP000507245"/>
    </source>
</evidence>
<gene>
    <name evidence="1" type="ORF">CURHAP_LOCUS33033</name>
    <name evidence="2" type="ORF">ORAREDHAP_LOCUS32597</name>
</gene>
<evidence type="ECO:0000313" key="3">
    <source>
        <dbReference type="Proteomes" id="UP000507222"/>
    </source>
</evidence>
<reference evidence="1 3" key="2">
    <citation type="submission" date="2020-05" db="EMBL/GenBank/DDBJ databases">
        <authorList>
            <person name="Campoy J."/>
            <person name="Schneeberger K."/>
            <person name="Spophaly S."/>
        </authorList>
    </citation>
    <scope>NUCLEOTIDE SEQUENCE [LARGE SCALE GENOMIC DNA]</scope>
    <source>
        <strain evidence="1">PruArmRojPasFocal</strain>
    </source>
</reference>
<dbReference type="AlphaFoldDB" id="A0A6J5UUI0"/>